<dbReference type="Pfam" id="PF00106">
    <property type="entry name" value="adh_short"/>
    <property type="match status" value="1"/>
</dbReference>
<comment type="similarity">
    <text evidence="1 3">Belongs to the short-chain dehydrogenases/reductases (SDR) family.</text>
</comment>
<dbReference type="RefSeq" id="WP_170928375.1">
    <property type="nucleotide sequence ID" value="NZ_FWWU01000002.1"/>
</dbReference>
<dbReference type="SUPFAM" id="SSF51735">
    <property type="entry name" value="NAD(P)-binding Rossmann-fold domains"/>
    <property type="match status" value="1"/>
</dbReference>
<dbReference type="AlphaFoldDB" id="A0A1W1UBL6"/>
<organism evidence="5 6">
    <name type="scientific">Deinococcus hopiensis KR-140</name>
    <dbReference type="NCBI Taxonomy" id="695939"/>
    <lineage>
        <taxon>Bacteria</taxon>
        <taxon>Thermotogati</taxon>
        <taxon>Deinococcota</taxon>
        <taxon>Deinococci</taxon>
        <taxon>Deinococcales</taxon>
        <taxon>Deinococcaceae</taxon>
        <taxon>Deinococcus</taxon>
    </lineage>
</organism>
<evidence type="ECO:0000256" key="3">
    <source>
        <dbReference type="RuleBase" id="RU000363"/>
    </source>
</evidence>
<dbReference type="Gene3D" id="3.40.50.720">
    <property type="entry name" value="NAD(P)-binding Rossmann-like Domain"/>
    <property type="match status" value="1"/>
</dbReference>
<reference evidence="5 6" key="1">
    <citation type="submission" date="2017-04" db="EMBL/GenBank/DDBJ databases">
        <authorList>
            <person name="Afonso C.L."/>
            <person name="Miller P.J."/>
            <person name="Scott M.A."/>
            <person name="Spackman E."/>
            <person name="Goraichik I."/>
            <person name="Dimitrov K.M."/>
            <person name="Suarez D.L."/>
            <person name="Swayne D.E."/>
        </authorList>
    </citation>
    <scope>NUCLEOTIDE SEQUENCE [LARGE SCALE GENOMIC DNA]</scope>
    <source>
        <strain evidence="5 6">KR-140</strain>
    </source>
</reference>
<dbReference type="GO" id="GO:0016020">
    <property type="term" value="C:membrane"/>
    <property type="evidence" value="ECO:0007669"/>
    <property type="project" value="TreeGrafter"/>
</dbReference>
<gene>
    <name evidence="5" type="ORF">SAMN00790413_06680</name>
</gene>
<keyword evidence="6" id="KW-1185">Reference proteome</keyword>
<evidence type="ECO:0000256" key="2">
    <source>
        <dbReference type="ARBA" id="ARBA00023002"/>
    </source>
</evidence>
<dbReference type="STRING" id="695939.SAMN00790413_06680"/>
<dbReference type="Proteomes" id="UP000192582">
    <property type="component" value="Unassembled WGS sequence"/>
</dbReference>
<evidence type="ECO:0000259" key="4">
    <source>
        <dbReference type="SMART" id="SM00822"/>
    </source>
</evidence>
<evidence type="ECO:0000313" key="5">
    <source>
        <dbReference type="EMBL" id="SMB78486.1"/>
    </source>
</evidence>
<dbReference type="InterPro" id="IPR036291">
    <property type="entry name" value="NAD(P)-bd_dom_sf"/>
</dbReference>
<feature type="domain" description="Ketoreductase" evidence="4">
    <location>
        <begin position="2"/>
        <end position="181"/>
    </location>
</feature>
<dbReference type="InterPro" id="IPR002347">
    <property type="entry name" value="SDR_fam"/>
</dbReference>
<sequence length="274" mass="29652">MRTILLTGASSGIGAHTAMLLAKQGHRVLAAARRINQIPHHPHITSLALDLTDGSSIERLVHSLQPTMNIDVLINCAGYGEFGSIEDTCSEHARQQMEVNVVGPMALTRAILPRMRRAGRGRVVNVSSLAGEFAAPLGGWYHASKFALEALSDSLRGEVAHHGIKVVIVQPGYVDTDWHDDAMRRLDVASSGGAYSDMATAMRRYFKSAAVGRQMASADHVARTIVKAATTARPKTRYRVGPGATLAVALHTVLPDRTFDALTRAQFRYPRVQA</sequence>
<dbReference type="GO" id="GO:0016491">
    <property type="term" value="F:oxidoreductase activity"/>
    <property type="evidence" value="ECO:0007669"/>
    <property type="project" value="UniProtKB-KW"/>
</dbReference>
<dbReference type="PRINTS" id="PR00080">
    <property type="entry name" value="SDRFAMILY"/>
</dbReference>
<evidence type="ECO:0000313" key="6">
    <source>
        <dbReference type="Proteomes" id="UP000192582"/>
    </source>
</evidence>
<protein>
    <submittedName>
        <fullName evidence="5">Short-chain dehydrogenase</fullName>
    </submittedName>
</protein>
<keyword evidence="2" id="KW-0560">Oxidoreductase</keyword>
<evidence type="ECO:0000256" key="1">
    <source>
        <dbReference type="ARBA" id="ARBA00006484"/>
    </source>
</evidence>
<dbReference type="PRINTS" id="PR00081">
    <property type="entry name" value="GDHRDH"/>
</dbReference>
<dbReference type="PANTHER" id="PTHR44196">
    <property type="entry name" value="DEHYDROGENASE/REDUCTASE SDR FAMILY MEMBER 7B"/>
    <property type="match status" value="1"/>
</dbReference>
<dbReference type="InterPro" id="IPR057326">
    <property type="entry name" value="KR_dom"/>
</dbReference>
<dbReference type="PANTHER" id="PTHR44196:SF1">
    <property type="entry name" value="DEHYDROGENASE_REDUCTASE SDR FAMILY MEMBER 7B"/>
    <property type="match status" value="1"/>
</dbReference>
<proteinExistence type="inferred from homology"/>
<dbReference type="CDD" id="cd05374">
    <property type="entry name" value="17beta-HSD-like_SDR_c"/>
    <property type="match status" value="1"/>
</dbReference>
<name>A0A1W1UBL6_9DEIO</name>
<dbReference type="EMBL" id="FWWU01000002">
    <property type="protein sequence ID" value="SMB78486.1"/>
    <property type="molecule type" value="Genomic_DNA"/>
</dbReference>
<dbReference type="SMART" id="SM00822">
    <property type="entry name" value="PKS_KR"/>
    <property type="match status" value="1"/>
</dbReference>
<accession>A0A1W1UBL6</accession>